<gene>
    <name evidence="2" type="ORF">MtrunA17_Chr1g0207871</name>
</gene>
<comment type="caution">
    <text evidence="2">The sequence shown here is derived from an EMBL/GenBank/DDBJ whole genome shotgun (WGS) entry which is preliminary data.</text>
</comment>
<name>A0A396K9S5_MEDTR</name>
<sequence length="43" mass="5089">MVLILCRLHKNTLGKYIPLSAVLMLCMACYILPKTLYLYKEQW</sequence>
<protein>
    <recommendedName>
        <fullName evidence="4">Transmembrane protein</fullName>
    </recommendedName>
</protein>
<dbReference type="EMBL" id="PSQE01000001">
    <property type="protein sequence ID" value="RHN82247.1"/>
    <property type="molecule type" value="Genomic_DNA"/>
</dbReference>
<organism evidence="2 3">
    <name type="scientific">Medicago truncatula</name>
    <name type="common">Barrel medic</name>
    <name type="synonym">Medicago tribuloides</name>
    <dbReference type="NCBI Taxonomy" id="3880"/>
    <lineage>
        <taxon>Eukaryota</taxon>
        <taxon>Viridiplantae</taxon>
        <taxon>Streptophyta</taxon>
        <taxon>Embryophyta</taxon>
        <taxon>Tracheophyta</taxon>
        <taxon>Spermatophyta</taxon>
        <taxon>Magnoliopsida</taxon>
        <taxon>eudicotyledons</taxon>
        <taxon>Gunneridae</taxon>
        <taxon>Pentapetalae</taxon>
        <taxon>rosids</taxon>
        <taxon>fabids</taxon>
        <taxon>Fabales</taxon>
        <taxon>Fabaceae</taxon>
        <taxon>Papilionoideae</taxon>
        <taxon>50 kb inversion clade</taxon>
        <taxon>NPAAA clade</taxon>
        <taxon>Hologalegina</taxon>
        <taxon>IRL clade</taxon>
        <taxon>Trifolieae</taxon>
        <taxon>Medicago</taxon>
    </lineage>
</organism>
<accession>A0A396K9S5</accession>
<reference evidence="3" key="1">
    <citation type="journal article" date="2018" name="Nat. Plants">
        <title>Whole-genome landscape of Medicago truncatula symbiotic genes.</title>
        <authorList>
            <person name="Pecrix Y."/>
            <person name="Staton S.E."/>
            <person name="Sallet E."/>
            <person name="Lelandais-Briere C."/>
            <person name="Moreau S."/>
            <person name="Carrere S."/>
            <person name="Blein T."/>
            <person name="Jardinaud M.F."/>
            <person name="Latrasse D."/>
            <person name="Zouine M."/>
            <person name="Zahm M."/>
            <person name="Kreplak J."/>
            <person name="Mayjonade B."/>
            <person name="Satge C."/>
            <person name="Perez M."/>
            <person name="Cauet S."/>
            <person name="Marande W."/>
            <person name="Chantry-Darmon C."/>
            <person name="Lopez-Roques C."/>
            <person name="Bouchez O."/>
            <person name="Berard A."/>
            <person name="Debelle F."/>
            <person name="Munos S."/>
            <person name="Bendahmane A."/>
            <person name="Berges H."/>
            <person name="Niebel A."/>
            <person name="Buitink J."/>
            <person name="Frugier F."/>
            <person name="Benhamed M."/>
            <person name="Crespi M."/>
            <person name="Gouzy J."/>
            <person name="Gamas P."/>
        </authorList>
    </citation>
    <scope>NUCLEOTIDE SEQUENCE [LARGE SCALE GENOMIC DNA]</scope>
    <source>
        <strain evidence="3">cv. Jemalong A17</strain>
    </source>
</reference>
<keyword evidence="1" id="KW-0472">Membrane</keyword>
<evidence type="ECO:0000256" key="1">
    <source>
        <dbReference type="SAM" id="Phobius"/>
    </source>
</evidence>
<dbReference type="Proteomes" id="UP000265566">
    <property type="component" value="Chromosome 1"/>
</dbReference>
<proteinExistence type="predicted"/>
<keyword evidence="1" id="KW-1133">Transmembrane helix</keyword>
<evidence type="ECO:0000313" key="2">
    <source>
        <dbReference type="EMBL" id="RHN82247.1"/>
    </source>
</evidence>
<feature type="transmembrane region" description="Helical" evidence="1">
    <location>
        <begin position="12"/>
        <end position="33"/>
    </location>
</feature>
<evidence type="ECO:0008006" key="4">
    <source>
        <dbReference type="Google" id="ProtNLM"/>
    </source>
</evidence>
<dbReference type="AlphaFoldDB" id="A0A396K9S5"/>
<dbReference type="Gramene" id="rna6392">
    <property type="protein sequence ID" value="RHN82247.1"/>
    <property type="gene ID" value="gene6392"/>
</dbReference>
<evidence type="ECO:0000313" key="3">
    <source>
        <dbReference type="Proteomes" id="UP000265566"/>
    </source>
</evidence>
<keyword evidence="1" id="KW-0812">Transmembrane</keyword>